<dbReference type="STRING" id="93625.A0A409W7K1"/>
<dbReference type="EMBL" id="NHYD01003692">
    <property type="protein sequence ID" value="PPQ74507.1"/>
    <property type="molecule type" value="Genomic_DNA"/>
</dbReference>
<evidence type="ECO:0000313" key="2">
    <source>
        <dbReference type="Proteomes" id="UP000283269"/>
    </source>
</evidence>
<dbReference type="AlphaFoldDB" id="A0A409W7K1"/>
<keyword evidence="2" id="KW-1185">Reference proteome</keyword>
<accession>A0A409W7K1</accession>
<protein>
    <recommendedName>
        <fullName evidence="3">Agglutinin domain-containing protein</fullName>
    </recommendedName>
</protein>
<evidence type="ECO:0008006" key="3">
    <source>
        <dbReference type="Google" id="ProtNLM"/>
    </source>
</evidence>
<proteinExistence type="predicted"/>
<dbReference type="OrthoDB" id="3177321at2759"/>
<evidence type="ECO:0000313" key="1">
    <source>
        <dbReference type="EMBL" id="PPQ74507.1"/>
    </source>
</evidence>
<reference evidence="1 2" key="1">
    <citation type="journal article" date="2018" name="Evol. Lett.">
        <title>Horizontal gene cluster transfer increased hallucinogenic mushroom diversity.</title>
        <authorList>
            <person name="Reynolds H.T."/>
            <person name="Vijayakumar V."/>
            <person name="Gluck-Thaler E."/>
            <person name="Korotkin H.B."/>
            <person name="Matheny P.B."/>
            <person name="Slot J.C."/>
        </authorList>
    </citation>
    <scope>NUCLEOTIDE SEQUENCE [LARGE SCALE GENOMIC DNA]</scope>
    <source>
        <strain evidence="1 2">2631</strain>
    </source>
</reference>
<comment type="caution">
    <text evidence="1">The sequence shown here is derived from an EMBL/GenBank/DDBJ whole genome shotgun (WGS) entry which is preliminary data.</text>
</comment>
<sequence>MQTMVNLTGTDDLKVGNVYVINISGTNQVWTVVNDDVYLHDYDSSNTKQLFRATLDSNNRWGFYNEAHGKRVNRNRYENVKCEDSYDTQGSWQCFVEIREEAPGKRKFYMTVYDDHRPLRKVHDGGGYYFTIQETGDEVTFGLTKVD</sequence>
<organism evidence="1 2">
    <name type="scientific">Psilocybe cyanescens</name>
    <dbReference type="NCBI Taxonomy" id="93625"/>
    <lineage>
        <taxon>Eukaryota</taxon>
        <taxon>Fungi</taxon>
        <taxon>Dikarya</taxon>
        <taxon>Basidiomycota</taxon>
        <taxon>Agaricomycotina</taxon>
        <taxon>Agaricomycetes</taxon>
        <taxon>Agaricomycetidae</taxon>
        <taxon>Agaricales</taxon>
        <taxon>Agaricineae</taxon>
        <taxon>Strophariaceae</taxon>
        <taxon>Psilocybe</taxon>
    </lineage>
</organism>
<dbReference type="Proteomes" id="UP000283269">
    <property type="component" value="Unassembled WGS sequence"/>
</dbReference>
<name>A0A409W7K1_PSICY</name>
<gene>
    <name evidence="1" type="ORF">CVT25_004590</name>
</gene>
<dbReference type="InParanoid" id="A0A409W7K1"/>